<sequence>MRTPDESQGQPIIWECQALIGENLLYRVDPEELTKLTMQLIVFSVGLSKPLSVQEVLARYCECEVTAVVALGSMGPSERM</sequence>
<comment type="caution">
    <text evidence="1">The sequence shown here is derived from an EMBL/GenBank/DDBJ whole genome shotgun (WGS) entry which is preliminary data.</text>
</comment>
<name>A0ABT9QB10_9ACTN</name>
<dbReference type="EMBL" id="JAUSQU010000001">
    <property type="protein sequence ID" value="MDP9843945.1"/>
    <property type="molecule type" value="Genomic_DNA"/>
</dbReference>
<accession>A0ABT9QB10</accession>
<proteinExistence type="predicted"/>
<dbReference type="RefSeq" id="WP_307558432.1">
    <property type="nucleotide sequence ID" value="NZ_JAUSQU010000001.1"/>
</dbReference>
<evidence type="ECO:0000313" key="2">
    <source>
        <dbReference type="Proteomes" id="UP001225356"/>
    </source>
</evidence>
<gene>
    <name evidence="1" type="ORF">J2853_003156</name>
</gene>
<keyword evidence="2" id="KW-1185">Reference proteome</keyword>
<dbReference type="Proteomes" id="UP001225356">
    <property type="component" value="Unassembled WGS sequence"/>
</dbReference>
<protein>
    <submittedName>
        <fullName evidence="1">Uncharacterized protein</fullName>
    </submittedName>
</protein>
<reference evidence="1 2" key="1">
    <citation type="submission" date="2023-07" db="EMBL/GenBank/DDBJ databases">
        <title>Sequencing the genomes of 1000 actinobacteria strains.</title>
        <authorList>
            <person name="Klenk H.-P."/>
        </authorList>
    </citation>
    <scope>NUCLEOTIDE SEQUENCE [LARGE SCALE GENOMIC DNA]</scope>
    <source>
        <strain evidence="1 2">DSM 46740</strain>
    </source>
</reference>
<organism evidence="1 2">
    <name type="scientific">Streptosporangium lutulentum</name>
    <dbReference type="NCBI Taxonomy" id="1461250"/>
    <lineage>
        <taxon>Bacteria</taxon>
        <taxon>Bacillati</taxon>
        <taxon>Actinomycetota</taxon>
        <taxon>Actinomycetes</taxon>
        <taxon>Streptosporangiales</taxon>
        <taxon>Streptosporangiaceae</taxon>
        <taxon>Streptosporangium</taxon>
    </lineage>
</organism>
<evidence type="ECO:0000313" key="1">
    <source>
        <dbReference type="EMBL" id="MDP9843945.1"/>
    </source>
</evidence>